<accession>A0A1H3QDD4</accession>
<dbReference type="STRING" id="418495.SAMN05216215_104722"/>
<dbReference type="PANTHER" id="PTHR19211:SF6">
    <property type="entry name" value="BLL7188 PROTEIN"/>
    <property type="match status" value="1"/>
</dbReference>
<dbReference type="FunFam" id="3.40.50.300:FF:001320">
    <property type="entry name" value="Heme ABC transporter ATP-binding protein"/>
    <property type="match status" value="1"/>
</dbReference>
<name>A0A1H3QDD4_9PSEU</name>
<dbReference type="CDD" id="cd03221">
    <property type="entry name" value="ABCF_EF-3"/>
    <property type="match status" value="2"/>
</dbReference>
<evidence type="ECO:0000256" key="1">
    <source>
        <dbReference type="ARBA" id="ARBA00022737"/>
    </source>
</evidence>
<dbReference type="GO" id="GO:0005524">
    <property type="term" value="F:ATP binding"/>
    <property type="evidence" value="ECO:0007669"/>
    <property type="project" value="UniProtKB-KW"/>
</dbReference>
<reference evidence="8" key="1">
    <citation type="submission" date="2016-10" db="EMBL/GenBank/DDBJ databases">
        <authorList>
            <person name="Varghese N."/>
            <person name="Submissions S."/>
        </authorList>
    </citation>
    <scope>NUCLEOTIDE SEQUENCE [LARGE SCALE GENOMIC DNA]</scope>
    <source>
        <strain evidence="8">CGMCC 4.3530</strain>
    </source>
</reference>
<dbReference type="InterPro" id="IPR003593">
    <property type="entry name" value="AAA+_ATPase"/>
</dbReference>
<proteinExistence type="predicted"/>
<dbReference type="PROSITE" id="PS50893">
    <property type="entry name" value="ABC_TRANSPORTER_2"/>
    <property type="match status" value="2"/>
</dbReference>
<evidence type="ECO:0000259" key="6">
    <source>
        <dbReference type="PROSITE" id="PS50893"/>
    </source>
</evidence>
<dbReference type="SMART" id="SM00382">
    <property type="entry name" value="AAA"/>
    <property type="match status" value="2"/>
</dbReference>
<dbReference type="Proteomes" id="UP000199529">
    <property type="component" value="Unassembled WGS sequence"/>
</dbReference>
<dbReference type="PANTHER" id="PTHR19211">
    <property type="entry name" value="ATP-BINDING TRANSPORT PROTEIN-RELATED"/>
    <property type="match status" value="1"/>
</dbReference>
<dbReference type="InterPro" id="IPR050611">
    <property type="entry name" value="ABCF"/>
</dbReference>
<feature type="domain" description="ABC transporter" evidence="6">
    <location>
        <begin position="343"/>
        <end position="547"/>
    </location>
</feature>
<keyword evidence="8" id="KW-1185">Reference proteome</keyword>
<evidence type="ECO:0000313" key="8">
    <source>
        <dbReference type="Proteomes" id="UP000199529"/>
    </source>
</evidence>
<feature type="domain" description="ABC transporter" evidence="6">
    <location>
        <begin position="6"/>
        <end position="238"/>
    </location>
</feature>
<sequence>MSDAFIICSTLSFSWPDDTPVFQDLSFTVGGGRTGLVAPNGAGKSTLLKLIAGEYRPGAGSVSAEGVLGYLPQSLPLLGDPTVAEVLGVAPVLRALAAIESGDADEEHFTTIGNDWDIEERTRAQLDRLGLGDVSLTRRLHTLSGGQVISLGLAAQLLKRPDVLLLDEPTNNLDRDARRKLYDVLDDWNGCLLLVSHDRALLDRMDRIAELERGEIRFHGGNFTSYEESVRAEREVAEKNIRSAEQEVKREKREMQQARERAQRRASNAARNIESAGLPKIIAGGLKRRAQESAGKANDTHAARLSDAKTRLDEAERSLRDEQRITLELPGTNLPAGRTVFLGERLQVQRGERALFAADCVDLAIRGPERIALTGPNGAGKSSLLRVINGDLAPSGGNAKRADGRVAYLSQRLDLLDLDRTVLENLAAFAPGMPEAQRMHLLARFLFRGSRIHLPVGVLSGGERLRATLACVLFAEPAPQLLLLDEPTNNLDLLSIGQLESALTAYEGAFVVVSHDERFLAKIGVDRWLRLADGQLLETGAPDGESL</sequence>
<keyword evidence="4" id="KW-0175">Coiled coil</keyword>
<dbReference type="Pfam" id="PF00005">
    <property type="entry name" value="ABC_tran"/>
    <property type="match status" value="2"/>
</dbReference>
<feature type="region of interest" description="Disordered" evidence="5">
    <location>
        <begin position="287"/>
        <end position="317"/>
    </location>
</feature>
<dbReference type="InterPro" id="IPR003439">
    <property type="entry name" value="ABC_transporter-like_ATP-bd"/>
</dbReference>
<feature type="compositionally biased region" description="Basic and acidic residues" evidence="5">
    <location>
        <begin position="298"/>
        <end position="317"/>
    </location>
</feature>
<dbReference type="EMBL" id="FNOK01000047">
    <property type="protein sequence ID" value="SDZ11574.1"/>
    <property type="molecule type" value="Genomic_DNA"/>
</dbReference>
<dbReference type="AlphaFoldDB" id="A0A1H3QDD4"/>
<keyword evidence="2" id="KW-0547">Nucleotide-binding</keyword>
<dbReference type="NCBIfam" id="NF000355">
    <property type="entry name" value="ribo_prot_ABC_F"/>
    <property type="match status" value="1"/>
</dbReference>
<dbReference type="InterPro" id="IPR027417">
    <property type="entry name" value="P-loop_NTPase"/>
</dbReference>
<evidence type="ECO:0000256" key="2">
    <source>
        <dbReference type="ARBA" id="ARBA00022741"/>
    </source>
</evidence>
<evidence type="ECO:0000256" key="5">
    <source>
        <dbReference type="SAM" id="MobiDB-lite"/>
    </source>
</evidence>
<dbReference type="GO" id="GO:0016887">
    <property type="term" value="F:ATP hydrolysis activity"/>
    <property type="evidence" value="ECO:0007669"/>
    <property type="project" value="InterPro"/>
</dbReference>
<evidence type="ECO:0000313" key="7">
    <source>
        <dbReference type="EMBL" id="SDZ11574.1"/>
    </source>
</evidence>
<dbReference type="RefSeq" id="WP_093274231.1">
    <property type="nucleotide sequence ID" value="NZ_FNOK01000047.1"/>
</dbReference>
<keyword evidence="3" id="KW-0067">ATP-binding</keyword>
<gene>
    <name evidence="7" type="ORF">SAMN05216215_104722</name>
</gene>
<evidence type="ECO:0000256" key="3">
    <source>
        <dbReference type="ARBA" id="ARBA00022840"/>
    </source>
</evidence>
<dbReference type="OrthoDB" id="3169603at2"/>
<dbReference type="FunFam" id="3.40.50.300:FF:000597">
    <property type="entry name" value="ABC transporter ATP-binding protein"/>
    <property type="match status" value="1"/>
</dbReference>
<keyword evidence="1" id="KW-0677">Repeat</keyword>
<feature type="coiled-coil region" evidence="4">
    <location>
        <begin position="227"/>
        <end position="272"/>
    </location>
</feature>
<organism evidence="7 8">
    <name type="scientific">Saccharopolyspora shandongensis</name>
    <dbReference type="NCBI Taxonomy" id="418495"/>
    <lineage>
        <taxon>Bacteria</taxon>
        <taxon>Bacillati</taxon>
        <taxon>Actinomycetota</taxon>
        <taxon>Actinomycetes</taxon>
        <taxon>Pseudonocardiales</taxon>
        <taxon>Pseudonocardiaceae</taxon>
        <taxon>Saccharopolyspora</taxon>
    </lineage>
</organism>
<dbReference type="SUPFAM" id="SSF52540">
    <property type="entry name" value="P-loop containing nucleoside triphosphate hydrolases"/>
    <property type="match status" value="2"/>
</dbReference>
<dbReference type="Gene3D" id="3.40.50.300">
    <property type="entry name" value="P-loop containing nucleotide triphosphate hydrolases"/>
    <property type="match status" value="2"/>
</dbReference>
<protein>
    <submittedName>
        <fullName evidence="7">ATPase components of ABC transporters with duplicated ATPase domains</fullName>
    </submittedName>
</protein>
<evidence type="ECO:0000256" key="4">
    <source>
        <dbReference type="SAM" id="Coils"/>
    </source>
</evidence>